<evidence type="ECO:0000313" key="2">
    <source>
        <dbReference type="EMBL" id="KAK9885118.1"/>
    </source>
</evidence>
<feature type="signal peptide" evidence="1">
    <location>
        <begin position="1"/>
        <end position="19"/>
    </location>
</feature>
<keyword evidence="1" id="KW-0732">Signal</keyword>
<name>A0AAW1UVG1_9CUCU</name>
<sequence>MLVIGITYFALIFISSVTSTPNKNCEIIKFSVESNIARNCCLINAEQHKILKDRHGEEYNFIVIKNTTFVCSDADGKEYNTKNIHERNYNSHDKEDDIPRIANYKFGDGGKRRNCPKGKLRFSNGICESLIYSNIFRKP</sequence>
<dbReference type="Proteomes" id="UP001431783">
    <property type="component" value="Unassembled WGS sequence"/>
</dbReference>
<organism evidence="2 3">
    <name type="scientific">Henosepilachna vigintioctopunctata</name>
    <dbReference type="NCBI Taxonomy" id="420089"/>
    <lineage>
        <taxon>Eukaryota</taxon>
        <taxon>Metazoa</taxon>
        <taxon>Ecdysozoa</taxon>
        <taxon>Arthropoda</taxon>
        <taxon>Hexapoda</taxon>
        <taxon>Insecta</taxon>
        <taxon>Pterygota</taxon>
        <taxon>Neoptera</taxon>
        <taxon>Endopterygota</taxon>
        <taxon>Coleoptera</taxon>
        <taxon>Polyphaga</taxon>
        <taxon>Cucujiformia</taxon>
        <taxon>Coccinelloidea</taxon>
        <taxon>Coccinellidae</taxon>
        <taxon>Epilachninae</taxon>
        <taxon>Epilachnini</taxon>
        <taxon>Henosepilachna</taxon>
    </lineage>
</organism>
<keyword evidence="3" id="KW-1185">Reference proteome</keyword>
<reference evidence="2 3" key="1">
    <citation type="submission" date="2023-03" db="EMBL/GenBank/DDBJ databases">
        <title>Genome insight into feeding habits of ladybird beetles.</title>
        <authorList>
            <person name="Li H.-S."/>
            <person name="Huang Y.-H."/>
            <person name="Pang H."/>
        </authorList>
    </citation>
    <scope>NUCLEOTIDE SEQUENCE [LARGE SCALE GENOMIC DNA]</scope>
    <source>
        <strain evidence="2">SYSU_2023b</strain>
        <tissue evidence="2">Whole body</tissue>
    </source>
</reference>
<proteinExistence type="predicted"/>
<gene>
    <name evidence="2" type="ORF">WA026_009342</name>
</gene>
<evidence type="ECO:0000313" key="3">
    <source>
        <dbReference type="Proteomes" id="UP001431783"/>
    </source>
</evidence>
<evidence type="ECO:0000256" key="1">
    <source>
        <dbReference type="SAM" id="SignalP"/>
    </source>
</evidence>
<comment type="caution">
    <text evidence="2">The sequence shown here is derived from an EMBL/GenBank/DDBJ whole genome shotgun (WGS) entry which is preliminary data.</text>
</comment>
<protein>
    <submittedName>
        <fullName evidence="2">Uncharacterized protein</fullName>
    </submittedName>
</protein>
<feature type="chain" id="PRO_5043957297" evidence="1">
    <location>
        <begin position="20"/>
        <end position="139"/>
    </location>
</feature>
<dbReference type="AlphaFoldDB" id="A0AAW1UVG1"/>
<accession>A0AAW1UVG1</accession>
<dbReference type="EMBL" id="JARQZJ010000094">
    <property type="protein sequence ID" value="KAK9885118.1"/>
    <property type="molecule type" value="Genomic_DNA"/>
</dbReference>